<dbReference type="PANTHER" id="PTHR19139">
    <property type="entry name" value="AQUAPORIN TRANSPORTER"/>
    <property type="match status" value="1"/>
</dbReference>
<comment type="similarity">
    <text evidence="2 7">Belongs to the MIP/aquaporin (TC 1.A.8) family.</text>
</comment>
<evidence type="ECO:0000313" key="10">
    <source>
        <dbReference type="Proteomes" id="UP000009192"/>
    </source>
</evidence>
<evidence type="ECO:0000256" key="6">
    <source>
        <dbReference type="ARBA" id="ARBA00023136"/>
    </source>
</evidence>
<feature type="transmembrane region" description="Helical" evidence="8">
    <location>
        <begin position="221"/>
        <end position="242"/>
    </location>
</feature>
<keyword evidence="4 7" id="KW-0812">Transmembrane</keyword>
<dbReference type="SMR" id="A0A0Q9XID1"/>
<dbReference type="KEGG" id="dmo:Dmoj_GI20504"/>
<dbReference type="GO" id="GO:0003014">
    <property type="term" value="P:renal system process"/>
    <property type="evidence" value="ECO:0007669"/>
    <property type="project" value="EnsemblMetazoa"/>
</dbReference>
<feature type="transmembrane region" description="Helical" evidence="8">
    <location>
        <begin position="262"/>
        <end position="279"/>
    </location>
</feature>
<feature type="transmembrane region" description="Helical" evidence="8">
    <location>
        <begin position="143"/>
        <end position="165"/>
    </location>
</feature>
<dbReference type="Proteomes" id="UP000009192">
    <property type="component" value="Unassembled WGS sequence"/>
</dbReference>
<keyword evidence="3 7" id="KW-0813">Transport</keyword>
<evidence type="ECO:0000256" key="4">
    <source>
        <dbReference type="ARBA" id="ARBA00022692"/>
    </source>
</evidence>
<keyword evidence="10" id="KW-1185">Reference proteome</keyword>
<dbReference type="GO" id="GO:0016323">
    <property type="term" value="C:basolateral plasma membrane"/>
    <property type="evidence" value="ECO:0007669"/>
    <property type="project" value="EnsemblMetazoa"/>
</dbReference>
<dbReference type="OrthoDB" id="3222at2759"/>
<dbReference type="InterPro" id="IPR000425">
    <property type="entry name" value="MIP"/>
</dbReference>
<dbReference type="GO" id="GO:0015267">
    <property type="term" value="F:channel activity"/>
    <property type="evidence" value="ECO:0007669"/>
    <property type="project" value="InterPro"/>
</dbReference>
<feature type="transmembrane region" description="Helical" evidence="8">
    <location>
        <begin position="101"/>
        <end position="122"/>
    </location>
</feature>
<dbReference type="InterPro" id="IPR034294">
    <property type="entry name" value="Aquaporin_transptr"/>
</dbReference>
<evidence type="ECO:0000256" key="1">
    <source>
        <dbReference type="ARBA" id="ARBA00004141"/>
    </source>
</evidence>
<name>A0A0Q9XID1_DROMO</name>
<dbReference type="PRINTS" id="PR00783">
    <property type="entry name" value="MINTRINSICP"/>
</dbReference>
<dbReference type="eggNOG" id="KOG0223">
    <property type="taxonomic scope" value="Eukaryota"/>
</dbReference>
<dbReference type="Gene3D" id="1.20.1080.10">
    <property type="entry name" value="Glycerol uptake facilitator protein"/>
    <property type="match status" value="1"/>
</dbReference>
<dbReference type="PROSITE" id="PS00221">
    <property type="entry name" value="MIP"/>
    <property type="match status" value="1"/>
</dbReference>
<dbReference type="FunFam" id="1.20.1080.10:FF:000020">
    <property type="entry name" value="Entomoglyceroporin 4, isoform A"/>
    <property type="match status" value="1"/>
</dbReference>
<proteinExistence type="inferred from homology"/>
<comment type="subcellular location">
    <subcellularLocation>
        <location evidence="1">Membrane</location>
        <topology evidence="1">Multi-pass membrane protein</topology>
    </subcellularLocation>
</comment>
<organism evidence="9 10">
    <name type="scientific">Drosophila mojavensis</name>
    <name type="common">Fruit fly</name>
    <dbReference type="NCBI Taxonomy" id="7230"/>
    <lineage>
        <taxon>Eukaryota</taxon>
        <taxon>Metazoa</taxon>
        <taxon>Ecdysozoa</taxon>
        <taxon>Arthropoda</taxon>
        <taxon>Hexapoda</taxon>
        <taxon>Insecta</taxon>
        <taxon>Pterygota</taxon>
        <taxon>Neoptera</taxon>
        <taxon>Endopterygota</taxon>
        <taxon>Diptera</taxon>
        <taxon>Brachycera</taxon>
        <taxon>Muscomorpha</taxon>
        <taxon>Ephydroidea</taxon>
        <taxon>Drosophilidae</taxon>
        <taxon>Drosophila</taxon>
    </lineage>
</organism>
<keyword evidence="5 8" id="KW-1133">Transmembrane helix</keyword>
<dbReference type="InParanoid" id="A0A0Q9XID1"/>
<dbReference type="EMBL" id="CH933808">
    <property type="protein sequence ID" value="KRG04670.1"/>
    <property type="molecule type" value="Genomic_DNA"/>
</dbReference>
<dbReference type="InterPro" id="IPR023271">
    <property type="entry name" value="Aquaporin-like"/>
</dbReference>
<reference evidence="9 10" key="1">
    <citation type="journal article" date="2007" name="Nature">
        <title>Evolution of genes and genomes on the Drosophila phylogeny.</title>
        <authorList>
            <consortium name="Drosophila 12 Genomes Consortium"/>
            <person name="Clark A.G."/>
            <person name="Eisen M.B."/>
            <person name="Smith D.R."/>
            <person name="Bergman C.M."/>
            <person name="Oliver B."/>
            <person name="Markow T.A."/>
            <person name="Kaufman T.C."/>
            <person name="Kellis M."/>
            <person name="Gelbart W."/>
            <person name="Iyer V.N."/>
            <person name="Pollard D.A."/>
            <person name="Sackton T.B."/>
            <person name="Larracuente A.M."/>
            <person name="Singh N.D."/>
            <person name="Abad J.P."/>
            <person name="Abt D.N."/>
            <person name="Adryan B."/>
            <person name="Aguade M."/>
            <person name="Akashi H."/>
            <person name="Anderson W.W."/>
            <person name="Aquadro C.F."/>
            <person name="Ardell D.H."/>
            <person name="Arguello R."/>
            <person name="Artieri C.G."/>
            <person name="Barbash D.A."/>
            <person name="Barker D."/>
            <person name="Barsanti P."/>
            <person name="Batterham P."/>
            <person name="Batzoglou S."/>
            <person name="Begun D."/>
            <person name="Bhutkar A."/>
            <person name="Blanco E."/>
            <person name="Bosak S.A."/>
            <person name="Bradley R.K."/>
            <person name="Brand A.D."/>
            <person name="Brent M.R."/>
            <person name="Brooks A.N."/>
            <person name="Brown R.H."/>
            <person name="Butlin R.K."/>
            <person name="Caggese C."/>
            <person name="Calvi B.R."/>
            <person name="Bernardo de Carvalho A."/>
            <person name="Caspi A."/>
            <person name="Castrezana S."/>
            <person name="Celniker S.E."/>
            <person name="Chang J.L."/>
            <person name="Chapple C."/>
            <person name="Chatterji S."/>
            <person name="Chinwalla A."/>
            <person name="Civetta A."/>
            <person name="Clifton S.W."/>
            <person name="Comeron J.M."/>
            <person name="Costello J.C."/>
            <person name="Coyne J.A."/>
            <person name="Daub J."/>
            <person name="David R.G."/>
            <person name="Delcher A.L."/>
            <person name="Delehaunty K."/>
            <person name="Do C.B."/>
            <person name="Ebling H."/>
            <person name="Edwards K."/>
            <person name="Eickbush T."/>
            <person name="Evans J.D."/>
            <person name="Filipski A."/>
            <person name="Findeiss S."/>
            <person name="Freyhult E."/>
            <person name="Fulton L."/>
            <person name="Fulton R."/>
            <person name="Garcia A.C."/>
            <person name="Gardiner A."/>
            <person name="Garfield D.A."/>
            <person name="Garvin B.E."/>
            <person name="Gibson G."/>
            <person name="Gilbert D."/>
            <person name="Gnerre S."/>
            <person name="Godfrey J."/>
            <person name="Good R."/>
            <person name="Gotea V."/>
            <person name="Gravely B."/>
            <person name="Greenberg A.J."/>
            <person name="Griffiths-Jones S."/>
            <person name="Gross S."/>
            <person name="Guigo R."/>
            <person name="Gustafson E.A."/>
            <person name="Haerty W."/>
            <person name="Hahn M.W."/>
            <person name="Halligan D.L."/>
            <person name="Halpern A.L."/>
            <person name="Halter G.M."/>
            <person name="Han M.V."/>
            <person name="Heger A."/>
            <person name="Hillier L."/>
            <person name="Hinrichs A.S."/>
            <person name="Holmes I."/>
            <person name="Hoskins R.A."/>
            <person name="Hubisz M.J."/>
            <person name="Hultmark D."/>
            <person name="Huntley M.A."/>
            <person name="Jaffe D.B."/>
            <person name="Jagadeeshan S."/>
            <person name="Jeck W.R."/>
            <person name="Johnson J."/>
            <person name="Jones C.D."/>
            <person name="Jordan W.C."/>
            <person name="Karpen G.H."/>
            <person name="Kataoka E."/>
            <person name="Keightley P.D."/>
            <person name="Kheradpour P."/>
            <person name="Kirkness E.F."/>
            <person name="Koerich L.B."/>
            <person name="Kristiansen K."/>
            <person name="Kudrna D."/>
            <person name="Kulathinal R.J."/>
            <person name="Kumar S."/>
            <person name="Kwok R."/>
            <person name="Lander E."/>
            <person name="Langley C.H."/>
            <person name="Lapoint R."/>
            <person name="Lazzaro B.P."/>
            <person name="Lee S.J."/>
            <person name="Levesque L."/>
            <person name="Li R."/>
            <person name="Lin C.F."/>
            <person name="Lin M.F."/>
            <person name="Lindblad-Toh K."/>
            <person name="Llopart A."/>
            <person name="Long M."/>
            <person name="Low L."/>
            <person name="Lozovsky E."/>
            <person name="Lu J."/>
            <person name="Luo M."/>
            <person name="Machado C.A."/>
            <person name="Makalowski W."/>
            <person name="Marzo M."/>
            <person name="Matsuda M."/>
            <person name="Matzkin L."/>
            <person name="McAllister B."/>
            <person name="McBride C.S."/>
            <person name="McKernan B."/>
            <person name="McKernan K."/>
            <person name="Mendez-Lago M."/>
            <person name="Minx P."/>
            <person name="Mollenhauer M.U."/>
            <person name="Montooth K."/>
            <person name="Mount S.M."/>
            <person name="Mu X."/>
            <person name="Myers E."/>
            <person name="Negre B."/>
            <person name="Newfeld S."/>
            <person name="Nielsen R."/>
            <person name="Noor M.A."/>
            <person name="O'Grady P."/>
            <person name="Pachter L."/>
            <person name="Papaceit M."/>
            <person name="Parisi M.J."/>
            <person name="Parisi M."/>
            <person name="Parts L."/>
            <person name="Pedersen J.S."/>
            <person name="Pesole G."/>
            <person name="Phillippy A.M."/>
            <person name="Ponting C.P."/>
            <person name="Pop M."/>
            <person name="Porcelli D."/>
            <person name="Powell J.R."/>
            <person name="Prohaska S."/>
            <person name="Pruitt K."/>
            <person name="Puig M."/>
            <person name="Quesneville H."/>
            <person name="Ram K.R."/>
            <person name="Rand D."/>
            <person name="Rasmussen M.D."/>
            <person name="Reed L.K."/>
            <person name="Reenan R."/>
            <person name="Reily A."/>
            <person name="Remington K.A."/>
            <person name="Rieger T.T."/>
            <person name="Ritchie M.G."/>
            <person name="Robin C."/>
            <person name="Rogers Y.H."/>
            <person name="Rohde C."/>
            <person name="Rozas J."/>
            <person name="Rubenfield M.J."/>
            <person name="Ruiz A."/>
            <person name="Russo S."/>
            <person name="Salzberg S.L."/>
            <person name="Sanchez-Gracia A."/>
            <person name="Saranga D.J."/>
            <person name="Sato H."/>
            <person name="Schaeffer S.W."/>
            <person name="Schatz M.C."/>
            <person name="Schlenke T."/>
            <person name="Schwartz R."/>
            <person name="Segarra C."/>
            <person name="Singh R.S."/>
            <person name="Sirot L."/>
            <person name="Sirota M."/>
            <person name="Sisneros N.B."/>
            <person name="Smith C.D."/>
            <person name="Smith T.F."/>
            <person name="Spieth J."/>
            <person name="Stage D.E."/>
            <person name="Stark A."/>
            <person name="Stephan W."/>
            <person name="Strausberg R.L."/>
            <person name="Strempel S."/>
            <person name="Sturgill D."/>
            <person name="Sutton G."/>
            <person name="Sutton G.G."/>
            <person name="Tao W."/>
            <person name="Teichmann S."/>
            <person name="Tobari Y.N."/>
            <person name="Tomimura Y."/>
            <person name="Tsolas J.M."/>
            <person name="Valente V.L."/>
            <person name="Venter E."/>
            <person name="Venter J.C."/>
            <person name="Vicario S."/>
            <person name="Vieira F.G."/>
            <person name="Vilella A.J."/>
            <person name="Villasante A."/>
            <person name="Walenz B."/>
            <person name="Wang J."/>
            <person name="Wasserman M."/>
            <person name="Watts T."/>
            <person name="Wilson D."/>
            <person name="Wilson R.K."/>
            <person name="Wing R.A."/>
            <person name="Wolfner M.F."/>
            <person name="Wong A."/>
            <person name="Wong G.K."/>
            <person name="Wu C.I."/>
            <person name="Wu G."/>
            <person name="Yamamoto D."/>
            <person name="Yang H.P."/>
            <person name="Yang S.P."/>
            <person name="Yorke J.A."/>
            <person name="Yoshida K."/>
            <person name="Zdobnov E."/>
            <person name="Zhang P."/>
            <person name="Zhang Y."/>
            <person name="Zimin A.V."/>
            <person name="Baldwin J."/>
            <person name="Abdouelleil A."/>
            <person name="Abdulkadir J."/>
            <person name="Abebe A."/>
            <person name="Abera B."/>
            <person name="Abreu J."/>
            <person name="Acer S.C."/>
            <person name="Aftuck L."/>
            <person name="Alexander A."/>
            <person name="An P."/>
            <person name="Anderson E."/>
            <person name="Anderson S."/>
            <person name="Arachi H."/>
            <person name="Azer M."/>
            <person name="Bachantsang P."/>
            <person name="Barry A."/>
            <person name="Bayul T."/>
            <person name="Berlin A."/>
            <person name="Bessette D."/>
            <person name="Bloom T."/>
            <person name="Blye J."/>
            <person name="Boguslavskiy L."/>
            <person name="Bonnet C."/>
            <person name="Boukhgalter B."/>
            <person name="Bourzgui I."/>
            <person name="Brown A."/>
            <person name="Cahill P."/>
            <person name="Channer S."/>
            <person name="Cheshatsang Y."/>
            <person name="Chuda L."/>
            <person name="Citroen M."/>
            <person name="Collymore A."/>
            <person name="Cooke P."/>
            <person name="Costello M."/>
            <person name="D'Aco K."/>
            <person name="Daza R."/>
            <person name="De Haan G."/>
            <person name="DeGray S."/>
            <person name="DeMaso C."/>
            <person name="Dhargay N."/>
            <person name="Dooley K."/>
            <person name="Dooley E."/>
            <person name="Doricent M."/>
            <person name="Dorje P."/>
            <person name="Dorjee K."/>
            <person name="Dupes A."/>
            <person name="Elong R."/>
            <person name="Falk J."/>
            <person name="Farina A."/>
            <person name="Faro S."/>
            <person name="Ferguson D."/>
            <person name="Fisher S."/>
            <person name="Foley C.D."/>
            <person name="Franke A."/>
            <person name="Friedrich D."/>
            <person name="Gadbois L."/>
            <person name="Gearin G."/>
            <person name="Gearin C.R."/>
            <person name="Giannoukos G."/>
            <person name="Goode T."/>
            <person name="Graham J."/>
            <person name="Grandbois E."/>
            <person name="Grewal S."/>
            <person name="Gyaltsen K."/>
            <person name="Hafez N."/>
            <person name="Hagos B."/>
            <person name="Hall J."/>
            <person name="Henson C."/>
            <person name="Hollinger A."/>
            <person name="Honan T."/>
            <person name="Huard M.D."/>
            <person name="Hughes L."/>
            <person name="Hurhula B."/>
            <person name="Husby M.E."/>
            <person name="Kamat A."/>
            <person name="Kanga B."/>
            <person name="Kashin S."/>
            <person name="Khazanovich D."/>
            <person name="Kisner P."/>
            <person name="Lance K."/>
            <person name="Lara M."/>
            <person name="Lee W."/>
            <person name="Lennon N."/>
            <person name="Letendre F."/>
            <person name="LeVine R."/>
            <person name="Lipovsky A."/>
            <person name="Liu X."/>
            <person name="Liu J."/>
            <person name="Liu S."/>
            <person name="Lokyitsang T."/>
            <person name="Lokyitsang Y."/>
            <person name="Lubonja R."/>
            <person name="Lui A."/>
            <person name="MacDonald P."/>
            <person name="Magnisalis V."/>
            <person name="Maru K."/>
            <person name="Matthews C."/>
            <person name="McCusker W."/>
            <person name="McDonough S."/>
            <person name="Mehta T."/>
            <person name="Meldrim J."/>
            <person name="Meneus L."/>
            <person name="Mihai O."/>
            <person name="Mihalev A."/>
            <person name="Mihova T."/>
            <person name="Mittelman R."/>
            <person name="Mlenga V."/>
            <person name="Montmayeur A."/>
            <person name="Mulrain L."/>
            <person name="Navidi A."/>
            <person name="Naylor J."/>
            <person name="Negash T."/>
            <person name="Nguyen T."/>
            <person name="Nguyen N."/>
            <person name="Nicol R."/>
            <person name="Norbu C."/>
            <person name="Norbu N."/>
            <person name="Novod N."/>
            <person name="O'Neill B."/>
            <person name="Osman S."/>
            <person name="Markiewicz E."/>
            <person name="Oyono O.L."/>
            <person name="Patti C."/>
            <person name="Phunkhang P."/>
            <person name="Pierre F."/>
            <person name="Priest M."/>
            <person name="Raghuraman S."/>
            <person name="Rege F."/>
            <person name="Reyes R."/>
            <person name="Rise C."/>
            <person name="Rogov P."/>
            <person name="Ross K."/>
            <person name="Ryan E."/>
            <person name="Settipalli S."/>
            <person name="Shea T."/>
            <person name="Sherpa N."/>
            <person name="Shi L."/>
            <person name="Shih D."/>
            <person name="Sparrow T."/>
            <person name="Spaulding J."/>
            <person name="Stalker J."/>
            <person name="Stange-Thomann N."/>
            <person name="Stavropoulos S."/>
            <person name="Stone C."/>
            <person name="Strader C."/>
            <person name="Tesfaye S."/>
            <person name="Thomson T."/>
            <person name="Thoulutsang Y."/>
            <person name="Thoulutsang D."/>
            <person name="Topham K."/>
            <person name="Topping I."/>
            <person name="Tsamla T."/>
            <person name="Vassiliev H."/>
            <person name="Vo A."/>
            <person name="Wangchuk T."/>
            <person name="Wangdi T."/>
            <person name="Weiand M."/>
            <person name="Wilkinson J."/>
            <person name="Wilson A."/>
            <person name="Yadav S."/>
            <person name="Young G."/>
            <person name="Yu Q."/>
            <person name="Zembek L."/>
            <person name="Zhong D."/>
            <person name="Zimmer A."/>
            <person name="Zwirko Z."/>
            <person name="Jaffe D.B."/>
            <person name="Alvarez P."/>
            <person name="Brockman W."/>
            <person name="Butler J."/>
            <person name="Chin C."/>
            <person name="Gnerre S."/>
            <person name="Grabherr M."/>
            <person name="Kleber M."/>
            <person name="Mauceli E."/>
            <person name="MacCallum I."/>
        </authorList>
    </citation>
    <scope>NUCLEOTIDE SEQUENCE [LARGE SCALE GENOMIC DNA]</scope>
    <source>
        <strain evidence="10">Tucson 15081-1352.22</strain>
    </source>
</reference>
<evidence type="ECO:0000256" key="7">
    <source>
        <dbReference type="RuleBase" id="RU000477"/>
    </source>
</evidence>
<dbReference type="AlphaFoldDB" id="A0A0Q9XID1"/>
<evidence type="ECO:0000256" key="2">
    <source>
        <dbReference type="ARBA" id="ARBA00006175"/>
    </source>
</evidence>
<dbReference type="Pfam" id="PF00230">
    <property type="entry name" value="MIP"/>
    <property type="match status" value="1"/>
</dbReference>
<evidence type="ECO:0000313" key="9">
    <source>
        <dbReference type="EMBL" id="KRG04670.1"/>
    </source>
</evidence>
<dbReference type="PANTHER" id="PTHR19139:SF270">
    <property type="entry name" value="ENTOMOGLYCEROPORIN 1-RELATED"/>
    <property type="match status" value="1"/>
</dbReference>
<protein>
    <submittedName>
        <fullName evidence="9">Uncharacterized protein, isoform B</fullName>
    </submittedName>
</protein>
<dbReference type="SUPFAM" id="SSF81338">
    <property type="entry name" value="Aquaporin-like"/>
    <property type="match status" value="1"/>
</dbReference>
<feature type="transmembrane region" description="Helical" evidence="8">
    <location>
        <begin position="67"/>
        <end position="89"/>
    </location>
</feature>
<evidence type="ECO:0000256" key="3">
    <source>
        <dbReference type="ARBA" id="ARBA00022448"/>
    </source>
</evidence>
<sequence length="307" mass="33631">MSQQQQQQQPQQQRQQQPTVPSIAALFNQQLHRGEQQSNCKLQPNEKKKIKSCLKVFKMKASTLDKISCFLAELMGTAILVFLGCMGCVKTDLFPNNHLQIILNFGFAVLIAIQCFGCVSGAHLNPAVTVAAYVYELVSLPMAFVYFVGQMLGGFIGYGLLMALLPPSTLDVPNGLCVTLPHSEVNNLQAFGIEFVVTGILVIVCCGVWDPRNAKHHDSVAIRFGLAIACLACAAGPFTGASMNPARSFAPALWNGNFLKHWIYWLAPLSSAAITAVAYKTVFRREVVEAQVISDEKLRQLEDVQLS</sequence>
<feature type="transmembrane region" description="Helical" evidence="8">
    <location>
        <begin position="188"/>
        <end position="209"/>
    </location>
</feature>
<dbReference type="FunCoup" id="A0A0Q9XID1">
    <property type="interactions" value="66"/>
</dbReference>
<accession>A0A0Q9XID1</accession>
<keyword evidence="6 8" id="KW-0472">Membrane</keyword>
<evidence type="ECO:0000256" key="8">
    <source>
        <dbReference type="SAM" id="Phobius"/>
    </source>
</evidence>
<evidence type="ECO:0000256" key="5">
    <source>
        <dbReference type="ARBA" id="ARBA00022989"/>
    </source>
</evidence>
<gene>
    <name evidence="9" type="primary">Dmoj\GI20504</name>
    <name evidence="9" type="ORF">Dmoj_GI20504</name>
</gene>
<dbReference type="GO" id="GO:0016324">
    <property type="term" value="C:apical plasma membrane"/>
    <property type="evidence" value="ECO:0007669"/>
    <property type="project" value="EnsemblMetazoa"/>
</dbReference>
<dbReference type="InterPro" id="IPR022357">
    <property type="entry name" value="MIP_CS"/>
</dbReference>